<dbReference type="Proteomes" id="UP001161691">
    <property type="component" value="Unassembled WGS sequence"/>
</dbReference>
<evidence type="ECO:0000256" key="1">
    <source>
        <dbReference type="SAM" id="SignalP"/>
    </source>
</evidence>
<name>A0ABT6TSN8_9BACL</name>
<protein>
    <submittedName>
        <fullName evidence="3">Stalk domain-containing protein</fullName>
    </submittedName>
</protein>
<keyword evidence="1" id="KW-0732">Signal</keyword>
<dbReference type="Pfam" id="PF07833">
    <property type="entry name" value="Cu_amine_oxidN1"/>
    <property type="match status" value="1"/>
</dbReference>
<dbReference type="Gene3D" id="3.30.457.10">
    <property type="entry name" value="Copper amine oxidase-like, N-terminal domain"/>
    <property type="match status" value="1"/>
</dbReference>
<feature type="domain" description="Copper amine oxidase-like N-terminal" evidence="2">
    <location>
        <begin position="33"/>
        <end position="136"/>
    </location>
</feature>
<feature type="signal peptide" evidence="1">
    <location>
        <begin position="1"/>
        <end position="25"/>
    </location>
</feature>
<dbReference type="SUPFAM" id="SSF55383">
    <property type="entry name" value="Copper amine oxidase, domain N"/>
    <property type="match status" value="1"/>
</dbReference>
<feature type="chain" id="PRO_5046981005" evidence="1">
    <location>
        <begin position="26"/>
        <end position="393"/>
    </location>
</feature>
<accession>A0ABT6TSN8</accession>
<organism evidence="3 4">
    <name type="scientific">Cohnella hashimotonis</name>
    <dbReference type="NCBI Taxonomy" id="2826895"/>
    <lineage>
        <taxon>Bacteria</taxon>
        <taxon>Bacillati</taxon>
        <taxon>Bacillota</taxon>
        <taxon>Bacilli</taxon>
        <taxon>Bacillales</taxon>
        <taxon>Paenibacillaceae</taxon>
        <taxon>Cohnella</taxon>
    </lineage>
</organism>
<reference evidence="3" key="1">
    <citation type="submission" date="2023-04" db="EMBL/GenBank/DDBJ databases">
        <title>Comparative genomic analysis of Cohnella hashimotonis sp. nov., isolated from the International Space Station.</title>
        <authorList>
            <person name="Venkateswaran K."/>
            <person name="Simpson A."/>
        </authorList>
    </citation>
    <scope>NUCLEOTIDE SEQUENCE</scope>
    <source>
        <strain evidence="3">F6_2S_P_1</strain>
    </source>
</reference>
<dbReference type="InterPro" id="IPR036582">
    <property type="entry name" value="Mao_N_sf"/>
</dbReference>
<evidence type="ECO:0000259" key="2">
    <source>
        <dbReference type="Pfam" id="PF07833"/>
    </source>
</evidence>
<proteinExistence type="predicted"/>
<dbReference type="InterPro" id="IPR012854">
    <property type="entry name" value="Cu_amine_oxidase-like_N"/>
</dbReference>
<dbReference type="RefSeq" id="WP_282912477.1">
    <property type="nucleotide sequence ID" value="NZ_JAGRPV010000001.1"/>
</dbReference>
<keyword evidence="4" id="KW-1185">Reference proteome</keyword>
<dbReference type="EMBL" id="JAGRPV010000001">
    <property type="protein sequence ID" value="MDI4649873.1"/>
    <property type="molecule type" value="Genomic_DNA"/>
</dbReference>
<comment type="caution">
    <text evidence="3">The sequence shown here is derived from an EMBL/GenBank/DDBJ whole genome shotgun (WGS) entry which is preliminary data.</text>
</comment>
<evidence type="ECO:0000313" key="4">
    <source>
        <dbReference type="Proteomes" id="UP001161691"/>
    </source>
</evidence>
<sequence>MKARLLTMMLVICLTMGVLPNLAGAATPGIAVFVNGTKIVYKQAPVTRNGTTMVAAKETIEALGLAFSWDSGNKRIIAARDDVALSITLGEPVGYMNGVVSVLGAPAAEINGRVMVPLRFLTDGLGASIVNKNGTYLIQTANLDKSAYYSGLPLQITDTTVKNLGTETLKVSYVEYFGQNGEVRTLESEMSVAPGQKGAFAHAATRMLGSATIDYADSTYIGRAVKQVAAAGQVTPSRSYQAANRMYTSDAYVDKLLDYLELQQRQYDRQLDAYLKKELAANKNIPLRIDGSSISYDVLGYPEANIKVLNLTSKTIIAFDLSFSCYDVYGSPIETYYSSGNRFQGQATPITLEKGYTGTYSWDLGIVFSNTAKLVNIRIDKVAFSDGTVWKRK</sequence>
<gene>
    <name evidence="3" type="ORF">KB449_33405</name>
</gene>
<evidence type="ECO:0000313" key="3">
    <source>
        <dbReference type="EMBL" id="MDI4649873.1"/>
    </source>
</evidence>